<evidence type="ECO:0000256" key="1">
    <source>
        <dbReference type="ARBA" id="ARBA00004651"/>
    </source>
</evidence>
<evidence type="ECO:0000256" key="6">
    <source>
        <dbReference type="SAM" id="Phobius"/>
    </source>
</evidence>
<keyword evidence="5 6" id="KW-0472">Membrane</keyword>
<evidence type="ECO:0000256" key="5">
    <source>
        <dbReference type="ARBA" id="ARBA00023136"/>
    </source>
</evidence>
<keyword evidence="4 6" id="KW-1133">Transmembrane helix</keyword>
<dbReference type="Pfam" id="PF13396">
    <property type="entry name" value="PLDc_N"/>
    <property type="match status" value="1"/>
</dbReference>
<evidence type="ECO:0000259" key="7">
    <source>
        <dbReference type="Pfam" id="PF13396"/>
    </source>
</evidence>
<keyword evidence="9" id="KW-1185">Reference proteome</keyword>
<evidence type="ECO:0000256" key="2">
    <source>
        <dbReference type="ARBA" id="ARBA00022475"/>
    </source>
</evidence>
<dbReference type="RefSeq" id="WP_307249264.1">
    <property type="nucleotide sequence ID" value="NZ_JAUSQZ010000001.1"/>
</dbReference>
<gene>
    <name evidence="8" type="ORF">J2S57_006007</name>
</gene>
<keyword evidence="2" id="KW-1003">Cell membrane</keyword>
<evidence type="ECO:0000256" key="3">
    <source>
        <dbReference type="ARBA" id="ARBA00022692"/>
    </source>
</evidence>
<dbReference type="Proteomes" id="UP001235712">
    <property type="component" value="Unassembled WGS sequence"/>
</dbReference>
<evidence type="ECO:0000313" key="9">
    <source>
        <dbReference type="Proteomes" id="UP001235712"/>
    </source>
</evidence>
<comment type="caution">
    <text evidence="8">The sequence shown here is derived from an EMBL/GenBank/DDBJ whole genome shotgun (WGS) entry which is preliminary data.</text>
</comment>
<name>A0ABT9PC34_9ACTN</name>
<proteinExistence type="predicted"/>
<comment type="subcellular location">
    <subcellularLocation>
        <location evidence="1">Cell membrane</location>
        <topology evidence="1">Multi-pass membrane protein</topology>
    </subcellularLocation>
</comment>
<feature type="transmembrane region" description="Helical" evidence="6">
    <location>
        <begin position="60"/>
        <end position="79"/>
    </location>
</feature>
<evidence type="ECO:0000256" key="4">
    <source>
        <dbReference type="ARBA" id="ARBA00022989"/>
    </source>
</evidence>
<dbReference type="EMBL" id="JAUSQZ010000001">
    <property type="protein sequence ID" value="MDP9830258.1"/>
    <property type="molecule type" value="Genomic_DNA"/>
</dbReference>
<accession>A0ABT9PC34</accession>
<reference evidence="8 9" key="1">
    <citation type="submission" date="2023-07" db="EMBL/GenBank/DDBJ databases">
        <title>Sequencing the genomes of 1000 actinobacteria strains.</title>
        <authorList>
            <person name="Klenk H.-P."/>
        </authorList>
    </citation>
    <scope>NUCLEOTIDE SEQUENCE [LARGE SCALE GENOMIC DNA]</scope>
    <source>
        <strain evidence="8 9">DSM 44388</strain>
    </source>
</reference>
<keyword evidence="3 6" id="KW-0812">Transmembrane</keyword>
<organism evidence="8 9">
    <name type="scientific">Kineosporia succinea</name>
    <dbReference type="NCBI Taxonomy" id="84632"/>
    <lineage>
        <taxon>Bacteria</taxon>
        <taxon>Bacillati</taxon>
        <taxon>Actinomycetota</taxon>
        <taxon>Actinomycetes</taxon>
        <taxon>Kineosporiales</taxon>
        <taxon>Kineosporiaceae</taxon>
        <taxon>Kineosporia</taxon>
    </lineage>
</organism>
<evidence type="ECO:0000313" key="8">
    <source>
        <dbReference type="EMBL" id="MDP9830258.1"/>
    </source>
</evidence>
<protein>
    <submittedName>
        <fullName evidence="8">Drug/metabolite transporter (DMT)-like permease</fullName>
    </submittedName>
</protein>
<feature type="domain" description="Cardiolipin synthase N-terminal" evidence="7">
    <location>
        <begin position="39"/>
        <end position="81"/>
    </location>
</feature>
<dbReference type="InterPro" id="IPR027379">
    <property type="entry name" value="CLS_N"/>
</dbReference>
<sequence>MTSVTAQLVLASRSGDVPSHPGHWLLSAVLIGVLLALVVLFVVVVGSILNSALPPGRKIVWLLFVFCFPVLAWFAWYLIGRPDARRRGPGTAY</sequence>
<feature type="transmembrane region" description="Helical" evidence="6">
    <location>
        <begin position="24"/>
        <end position="48"/>
    </location>
</feature>